<feature type="domain" description="Rv2993c-like N-terminal" evidence="4">
    <location>
        <begin position="1"/>
        <end position="53"/>
    </location>
</feature>
<evidence type="ECO:0000313" key="6">
    <source>
        <dbReference type="Proteomes" id="UP000605361"/>
    </source>
</evidence>
<organism evidence="5 6">
    <name type="scientific">Nonomuraea cypriaca</name>
    <dbReference type="NCBI Taxonomy" id="1187855"/>
    <lineage>
        <taxon>Bacteria</taxon>
        <taxon>Bacillati</taxon>
        <taxon>Actinomycetota</taxon>
        <taxon>Actinomycetes</taxon>
        <taxon>Streptosporangiales</taxon>
        <taxon>Streptosporangiaceae</taxon>
        <taxon>Nonomuraea</taxon>
    </lineage>
</organism>
<dbReference type="InterPro" id="IPR018833">
    <property type="entry name" value="Rv2993c-like_N"/>
</dbReference>
<comment type="caution">
    <text evidence="5">The sequence shown here is derived from an EMBL/GenBank/DDBJ whole genome shotgun (WGS) entry which is preliminary data.</text>
</comment>
<dbReference type="InterPro" id="IPR011234">
    <property type="entry name" value="Fumarylacetoacetase-like_C"/>
</dbReference>
<reference evidence="5" key="1">
    <citation type="submission" date="2020-11" db="EMBL/GenBank/DDBJ databases">
        <title>Whole-genome analyses of Nonomuraea sp. K274.</title>
        <authorList>
            <person name="Veyisoglu A."/>
        </authorList>
    </citation>
    <scope>NUCLEOTIDE SEQUENCE</scope>
    <source>
        <strain evidence="5">K274</strain>
    </source>
</reference>
<dbReference type="AlphaFoldDB" id="A0A931F499"/>
<dbReference type="Proteomes" id="UP000605361">
    <property type="component" value="Unassembled WGS sequence"/>
</dbReference>
<dbReference type="Pfam" id="PF10370">
    <property type="entry name" value="Rv2993c-like_N"/>
    <property type="match status" value="1"/>
</dbReference>
<evidence type="ECO:0000259" key="3">
    <source>
        <dbReference type="Pfam" id="PF01557"/>
    </source>
</evidence>
<keyword evidence="1" id="KW-0479">Metal-binding</keyword>
<dbReference type="PANTHER" id="PTHR11820">
    <property type="entry name" value="ACYLPYRUVASE"/>
    <property type="match status" value="1"/>
</dbReference>
<protein>
    <submittedName>
        <fullName evidence="5">Fumarylacetoacetate hydrolase family protein</fullName>
    </submittedName>
</protein>
<dbReference type="GO" id="GO:0019752">
    <property type="term" value="P:carboxylic acid metabolic process"/>
    <property type="evidence" value="ECO:0007669"/>
    <property type="project" value="UniProtKB-ARBA"/>
</dbReference>
<dbReference type="EMBL" id="JADOGI010000285">
    <property type="protein sequence ID" value="MBF8193445.1"/>
    <property type="molecule type" value="Genomic_DNA"/>
</dbReference>
<accession>A0A931F499</accession>
<dbReference type="InterPro" id="IPR036663">
    <property type="entry name" value="Fumarylacetoacetase_C_sf"/>
</dbReference>
<evidence type="ECO:0000313" key="5">
    <source>
        <dbReference type="EMBL" id="MBF8193445.1"/>
    </source>
</evidence>
<feature type="region of interest" description="Disordered" evidence="2">
    <location>
        <begin position="15"/>
        <end position="38"/>
    </location>
</feature>
<feature type="domain" description="Fumarylacetoacetase-like C-terminal" evidence="3">
    <location>
        <begin position="58"/>
        <end position="253"/>
    </location>
</feature>
<evidence type="ECO:0000256" key="1">
    <source>
        <dbReference type="ARBA" id="ARBA00022723"/>
    </source>
</evidence>
<dbReference type="GO" id="GO:0046872">
    <property type="term" value="F:metal ion binding"/>
    <property type="evidence" value="ECO:0007669"/>
    <property type="project" value="UniProtKB-KW"/>
</dbReference>
<sequence>MRIIRYDDDGTTRWGVAGPDDTVRGAEGDPFTEEGLRPGAPVGHLGELRLRAPLTPSKILCVGRNYADHAAEFGNPVPEEPLIFLKPPSSIAGPGDDVVYPSLSGRLDPEAELVVVIGRRGRRIPAADAMSHVFGYTIGNDVTARDIQKSDPQWTRGKGFDTFCPLGPWVDTAFDPSDVRVTCTVDGEVRQDGRTRDFIFDIPTLIAYVSGFATLEPGDVIMTGTPPGVRPVQPGDTMTVAVEGLGELSNPVVAEKA</sequence>
<dbReference type="Gene3D" id="3.90.850.10">
    <property type="entry name" value="Fumarylacetoacetase-like, C-terminal domain"/>
    <property type="match status" value="1"/>
</dbReference>
<dbReference type="PANTHER" id="PTHR11820:SF7">
    <property type="entry name" value="ACYLPYRUVASE FAHD1, MITOCHONDRIAL"/>
    <property type="match status" value="1"/>
</dbReference>
<dbReference type="GO" id="GO:0016853">
    <property type="term" value="F:isomerase activity"/>
    <property type="evidence" value="ECO:0007669"/>
    <property type="project" value="UniProtKB-ARBA"/>
</dbReference>
<evidence type="ECO:0000256" key="2">
    <source>
        <dbReference type="SAM" id="MobiDB-lite"/>
    </source>
</evidence>
<gene>
    <name evidence="5" type="ORF">ITP53_48790</name>
</gene>
<dbReference type="SUPFAM" id="SSF56529">
    <property type="entry name" value="FAH"/>
    <property type="match status" value="1"/>
</dbReference>
<proteinExistence type="predicted"/>
<keyword evidence="5" id="KW-0378">Hydrolase</keyword>
<evidence type="ECO:0000259" key="4">
    <source>
        <dbReference type="Pfam" id="PF10370"/>
    </source>
</evidence>
<dbReference type="FunFam" id="3.90.850.10:FF:000002">
    <property type="entry name" value="2-hydroxyhepta-2,4-diene-1,7-dioate isomerase"/>
    <property type="match status" value="1"/>
</dbReference>
<dbReference type="GO" id="GO:0018773">
    <property type="term" value="F:acetylpyruvate hydrolase activity"/>
    <property type="evidence" value="ECO:0007669"/>
    <property type="project" value="TreeGrafter"/>
</dbReference>
<dbReference type="Pfam" id="PF01557">
    <property type="entry name" value="FAA_hydrolase"/>
    <property type="match status" value="1"/>
</dbReference>
<keyword evidence="6" id="KW-1185">Reference proteome</keyword>
<dbReference type="RefSeq" id="WP_195902310.1">
    <property type="nucleotide sequence ID" value="NZ_JADOGI010000285.1"/>
</dbReference>
<name>A0A931F499_9ACTN</name>